<gene>
    <name evidence="1" type="ORF">DFH07DRAFT_765821</name>
</gene>
<organism evidence="1 2">
    <name type="scientific">Mycena maculata</name>
    <dbReference type="NCBI Taxonomy" id="230809"/>
    <lineage>
        <taxon>Eukaryota</taxon>
        <taxon>Fungi</taxon>
        <taxon>Dikarya</taxon>
        <taxon>Basidiomycota</taxon>
        <taxon>Agaricomycotina</taxon>
        <taxon>Agaricomycetes</taxon>
        <taxon>Agaricomycetidae</taxon>
        <taxon>Agaricales</taxon>
        <taxon>Marasmiineae</taxon>
        <taxon>Mycenaceae</taxon>
        <taxon>Mycena</taxon>
    </lineage>
</organism>
<protein>
    <submittedName>
        <fullName evidence="1">Uncharacterized protein</fullName>
    </submittedName>
</protein>
<comment type="caution">
    <text evidence="1">The sequence shown here is derived from an EMBL/GenBank/DDBJ whole genome shotgun (WGS) entry which is preliminary data.</text>
</comment>
<sequence>MGSLGPLSGPDIGAKNCPWEVYLYISHNDRCENCSLCARFHGPDEPGHHCLQNRPQLAARVQEAIWGNAPSGRRQKHRMTTYNKPPHSTQQFIQLSTTEPQAGLQERKQILGGGKEVGLHRHLPDLSPTNTPQCRRIEDYRIEQEPGSHELIQSLAGIGGRRNIWTARQTGDPSQRHIKGTERALNSQISGERQKESYWLGNTKTGAVQTYTHNVCDTPLPNVTTVLSYSSRAPSATRNCVRPALN</sequence>
<evidence type="ECO:0000313" key="2">
    <source>
        <dbReference type="Proteomes" id="UP001215280"/>
    </source>
</evidence>
<keyword evidence="2" id="KW-1185">Reference proteome</keyword>
<dbReference type="Proteomes" id="UP001215280">
    <property type="component" value="Unassembled WGS sequence"/>
</dbReference>
<dbReference type="EMBL" id="JARJLG010000008">
    <property type="protein sequence ID" value="KAJ7778593.1"/>
    <property type="molecule type" value="Genomic_DNA"/>
</dbReference>
<dbReference type="AlphaFoldDB" id="A0AAD7K570"/>
<evidence type="ECO:0000313" key="1">
    <source>
        <dbReference type="EMBL" id="KAJ7778593.1"/>
    </source>
</evidence>
<name>A0AAD7K570_9AGAR</name>
<accession>A0AAD7K570</accession>
<proteinExistence type="predicted"/>
<reference evidence="1" key="1">
    <citation type="submission" date="2023-03" db="EMBL/GenBank/DDBJ databases">
        <title>Massive genome expansion in bonnet fungi (Mycena s.s.) driven by repeated elements and novel gene families across ecological guilds.</title>
        <authorList>
            <consortium name="Lawrence Berkeley National Laboratory"/>
            <person name="Harder C.B."/>
            <person name="Miyauchi S."/>
            <person name="Viragh M."/>
            <person name="Kuo A."/>
            <person name="Thoen E."/>
            <person name="Andreopoulos B."/>
            <person name="Lu D."/>
            <person name="Skrede I."/>
            <person name="Drula E."/>
            <person name="Henrissat B."/>
            <person name="Morin E."/>
            <person name="Kohler A."/>
            <person name="Barry K."/>
            <person name="LaButti K."/>
            <person name="Morin E."/>
            <person name="Salamov A."/>
            <person name="Lipzen A."/>
            <person name="Mereny Z."/>
            <person name="Hegedus B."/>
            <person name="Baldrian P."/>
            <person name="Stursova M."/>
            <person name="Weitz H."/>
            <person name="Taylor A."/>
            <person name="Grigoriev I.V."/>
            <person name="Nagy L.G."/>
            <person name="Martin F."/>
            <person name="Kauserud H."/>
        </authorList>
    </citation>
    <scope>NUCLEOTIDE SEQUENCE</scope>
    <source>
        <strain evidence="1">CBHHK188m</strain>
    </source>
</reference>